<dbReference type="InterPro" id="IPR011993">
    <property type="entry name" value="PH-like_dom_sf"/>
</dbReference>
<dbReference type="GO" id="GO:0005643">
    <property type="term" value="C:nuclear pore"/>
    <property type="evidence" value="ECO:0007669"/>
    <property type="project" value="UniProtKB-SubCell"/>
</dbReference>
<organism evidence="11 12">
    <name type="scientific">Agrocybe pediades</name>
    <dbReference type="NCBI Taxonomy" id="84607"/>
    <lineage>
        <taxon>Eukaryota</taxon>
        <taxon>Fungi</taxon>
        <taxon>Dikarya</taxon>
        <taxon>Basidiomycota</taxon>
        <taxon>Agaricomycotina</taxon>
        <taxon>Agaricomycetes</taxon>
        <taxon>Agaricomycetidae</taxon>
        <taxon>Agaricales</taxon>
        <taxon>Agaricineae</taxon>
        <taxon>Strophariaceae</taxon>
        <taxon>Agrocybe</taxon>
    </lineage>
</organism>
<evidence type="ECO:0008006" key="13">
    <source>
        <dbReference type="Google" id="ProtNLM"/>
    </source>
</evidence>
<feature type="region of interest" description="Disordered" evidence="8">
    <location>
        <begin position="1"/>
        <end position="85"/>
    </location>
</feature>
<evidence type="ECO:0000256" key="2">
    <source>
        <dbReference type="ARBA" id="ARBA00022448"/>
    </source>
</evidence>
<dbReference type="SMART" id="SM00160">
    <property type="entry name" value="RanBD"/>
    <property type="match status" value="1"/>
</dbReference>
<dbReference type="InterPro" id="IPR015007">
    <property type="entry name" value="NUP2/50/61"/>
</dbReference>
<dbReference type="Gene3D" id="2.30.29.30">
    <property type="entry name" value="Pleckstrin-homology domain (PH domain)/Phosphotyrosine-binding domain (PTB)"/>
    <property type="match status" value="1"/>
</dbReference>
<dbReference type="Pfam" id="PF08911">
    <property type="entry name" value="NUP50"/>
    <property type="match status" value="1"/>
</dbReference>
<feature type="region of interest" description="Disordered" evidence="8">
    <location>
        <begin position="168"/>
        <end position="190"/>
    </location>
</feature>
<keyword evidence="4" id="KW-0653">Protein transport</keyword>
<reference evidence="11 12" key="1">
    <citation type="submission" date="2019-12" db="EMBL/GenBank/DDBJ databases">
        <authorList>
            <person name="Floudas D."/>
            <person name="Bentzer J."/>
            <person name="Ahren D."/>
            <person name="Johansson T."/>
            <person name="Persson P."/>
            <person name="Tunlid A."/>
        </authorList>
    </citation>
    <scope>NUCLEOTIDE SEQUENCE [LARGE SCALE GENOMIC DNA]</scope>
    <source>
        <strain evidence="11 12">CBS 102.39</strain>
    </source>
</reference>
<protein>
    <recommendedName>
        <fullName evidence="13">RanBD1 domain-containing protein</fullName>
    </recommendedName>
</protein>
<dbReference type="PROSITE" id="PS50196">
    <property type="entry name" value="RANBD1"/>
    <property type="match status" value="1"/>
</dbReference>
<keyword evidence="6" id="KW-0906">Nuclear pore complex</keyword>
<dbReference type="EMBL" id="JAACJL010000015">
    <property type="protein sequence ID" value="KAF4620606.1"/>
    <property type="molecule type" value="Genomic_DNA"/>
</dbReference>
<dbReference type="CDD" id="cd13170">
    <property type="entry name" value="RanBD_NUP50"/>
    <property type="match status" value="1"/>
</dbReference>
<keyword evidence="2" id="KW-0813">Transport</keyword>
<dbReference type="InterPro" id="IPR000697">
    <property type="entry name" value="WH1/EVH1_dom"/>
</dbReference>
<feature type="compositionally biased region" description="Low complexity" evidence="8">
    <location>
        <begin position="106"/>
        <end position="152"/>
    </location>
</feature>
<comment type="caution">
    <text evidence="11">The sequence shown here is derived from an EMBL/GenBank/DDBJ whole genome shotgun (WGS) entry which is preliminary data.</text>
</comment>
<evidence type="ECO:0000259" key="10">
    <source>
        <dbReference type="PROSITE" id="PS50229"/>
    </source>
</evidence>
<proteinExistence type="predicted"/>
<evidence type="ECO:0000256" key="6">
    <source>
        <dbReference type="ARBA" id="ARBA00023132"/>
    </source>
</evidence>
<evidence type="ECO:0000256" key="3">
    <source>
        <dbReference type="ARBA" id="ARBA00022816"/>
    </source>
</evidence>
<dbReference type="AlphaFoldDB" id="A0A8H4VRX8"/>
<keyword evidence="12" id="KW-1185">Reference proteome</keyword>
<evidence type="ECO:0000256" key="1">
    <source>
        <dbReference type="ARBA" id="ARBA00004567"/>
    </source>
</evidence>
<feature type="compositionally biased region" description="Low complexity" evidence="8">
    <location>
        <begin position="328"/>
        <end position="339"/>
    </location>
</feature>
<feature type="compositionally biased region" description="Polar residues" evidence="8">
    <location>
        <begin position="340"/>
        <end position="371"/>
    </location>
</feature>
<keyword evidence="5" id="KW-0811">Translocation</keyword>
<evidence type="ECO:0000256" key="8">
    <source>
        <dbReference type="SAM" id="MobiDB-lite"/>
    </source>
</evidence>
<feature type="compositionally biased region" description="Basic and acidic residues" evidence="8">
    <location>
        <begin position="239"/>
        <end position="252"/>
    </location>
</feature>
<feature type="compositionally biased region" description="Low complexity" evidence="8">
    <location>
        <begin position="434"/>
        <end position="470"/>
    </location>
</feature>
<dbReference type="InterPro" id="IPR000156">
    <property type="entry name" value="Ran_bind_dom"/>
</dbReference>
<dbReference type="GO" id="GO:0051028">
    <property type="term" value="P:mRNA transport"/>
    <property type="evidence" value="ECO:0007669"/>
    <property type="project" value="UniProtKB-KW"/>
</dbReference>
<evidence type="ECO:0000256" key="5">
    <source>
        <dbReference type="ARBA" id="ARBA00023010"/>
    </source>
</evidence>
<dbReference type="GO" id="GO:0015031">
    <property type="term" value="P:protein transport"/>
    <property type="evidence" value="ECO:0007669"/>
    <property type="project" value="UniProtKB-KW"/>
</dbReference>
<evidence type="ECO:0000256" key="4">
    <source>
        <dbReference type="ARBA" id="ARBA00022927"/>
    </source>
</evidence>
<name>A0A8H4VRX8_9AGAR</name>
<sequence>MKRQAEAQLTKDGQEEEEVEETGQGFKKADEKVLATRVIRGLPNRARPQNAAPAPAPALSPASTEAPKPPSLFSVSSSSGSSFSSFGQFPVKSEFSFTSTTSAQGNTSSTANPFAASPSAPAPTSLFSTPTKSPFTFSSSTQSSSPPTVASTATNTSKAFASILNSTTPPASISAFPSTSTSAQNGDGQHNKAALTSYYSKLRGLNVSFRSTITKALEDDPFLDLAGYFESYKSIRTKIQKEKEGSSDKTSSKPESTSSPQAPSSNKLTMPAPPAAFSFGGLKPVNPVTPSPPASTTTPSMSKPSFFEFKPPAALASSSTSNPFAPASKDSSPTSSSSSIFGQPASSKPSETTAKPPSAPSSVFSFGNTDKATTSTSSPFGTFGTSTSTPFSFGSSATGATDKPASSSSNLFGGSDKTTAASPFTASKEPPKPFFFGSSSSSSSTSIFGGAKPATAEKTTEATGETATEGETSDRATPATEGGDAEAAPTLMGTNPWTEEGEGEENEETVHSVKTKAYKLAKGEDGSSKWAPLGTGIVRLKKDKDSGSRRMLLRNATNGKVVINFIIYAGLKPTQSKTAVSFVGHDAGASQTYTIRMANENEAKEFKTALEREIAFVKAKDES</sequence>
<dbReference type="Proteomes" id="UP000521872">
    <property type="component" value="Unassembled WGS sequence"/>
</dbReference>
<keyword evidence="7" id="KW-0539">Nucleus</keyword>
<evidence type="ECO:0000313" key="11">
    <source>
        <dbReference type="EMBL" id="KAF4620606.1"/>
    </source>
</evidence>
<evidence type="ECO:0000256" key="7">
    <source>
        <dbReference type="ARBA" id="ARBA00023242"/>
    </source>
</evidence>
<feature type="compositionally biased region" description="Low complexity" evidence="8">
    <location>
        <begin position="372"/>
        <end position="399"/>
    </location>
</feature>
<evidence type="ECO:0000313" key="12">
    <source>
        <dbReference type="Proteomes" id="UP000521872"/>
    </source>
</evidence>
<evidence type="ECO:0000259" key="9">
    <source>
        <dbReference type="PROSITE" id="PS50196"/>
    </source>
</evidence>
<feature type="domain" description="WH1" evidence="10">
    <location>
        <begin position="502"/>
        <end position="617"/>
    </location>
</feature>
<dbReference type="Pfam" id="PF00638">
    <property type="entry name" value="Ran_BP1"/>
    <property type="match status" value="1"/>
</dbReference>
<dbReference type="PANTHER" id="PTHR38697">
    <property type="entry name" value="NUCLEAR PORE COMPLEX PROTEIN SIMILAR TO S. CEREVISIAE NUP2 (EUROFUNG)"/>
    <property type="match status" value="1"/>
</dbReference>
<dbReference type="PROSITE" id="PS50229">
    <property type="entry name" value="WH1"/>
    <property type="match status" value="1"/>
</dbReference>
<feature type="region of interest" description="Disordered" evidence="8">
    <location>
        <begin position="97"/>
        <end position="152"/>
    </location>
</feature>
<dbReference type="SUPFAM" id="SSF50729">
    <property type="entry name" value="PH domain-like"/>
    <property type="match status" value="1"/>
</dbReference>
<feature type="compositionally biased region" description="Polar residues" evidence="8">
    <location>
        <begin position="404"/>
        <end position="425"/>
    </location>
</feature>
<feature type="compositionally biased region" description="Low complexity" evidence="8">
    <location>
        <begin position="71"/>
        <end position="85"/>
    </location>
</feature>
<dbReference type="PANTHER" id="PTHR38697:SF1">
    <property type="entry name" value="NUCLEAR PORE COMPLEX PROTEIN SIMILAR TO S. CEREVISIAE NUP2 (EUROFUNG)"/>
    <property type="match status" value="1"/>
</dbReference>
<feature type="compositionally biased region" description="Low complexity" evidence="8">
    <location>
        <begin position="42"/>
        <end position="63"/>
    </location>
</feature>
<dbReference type="InterPro" id="IPR053074">
    <property type="entry name" value="NPC_Nucleoporin"/>
</dbReference>
<feature type="compositionally biased region" description="Polar residues" evidence="8">
    <location>
        <begin position="168"/>
        <end position="188"/>
    </location>
</feature>
<gene>
    <name evidence="11" type="ORF">D9613_000482</name>
</gene>
<keyword evidence="3" id="KW-0509">mRNA transport</keyword>
<comment type="subcellular location">
    <subcellularLocation>
        <location evidence="1">Nucleus</location>
        <location evidence="1">Nuclear pore complex</location>
    </subcellularLocation>
</comment>
<feature type="region of interest" description="Disordered" evidence="8">
    <location>
        <begin position="239"/>
        <end position="510"/>
    </location>
</feature>
<feature type="compositionally biased region" description="Low complexity" evidence="8">
    <location>
        <begin position="294"/>
        <end position="305"/>
    </location>
</feature>
<accession>A0A8H4VRX8</accession>
<feature type="domain" description="RanBD1" evidence="9">
    <location>
        <begin position="486"/>
        <end position="619"/>
    </location>
</feature>